<dbReference type="PhylomeDB" id="A0A0A0MQC4"/>
<protein>
    <submittedName>
        <fullName evidence="7">Solute carrier family 16 (monocarboxylic acid transporters), member 5</fullName>
    </submittedName>
</protein>
<keyword evidence="9" id="KW-1185">Reference proteome</keyword>
<keyword evidence="3 6" id="KW-0812">Transmembrane</keyword>
<reference evidence="7" key="4">
    <citation type="submission" date="2025-09" db="UniProtKB">
        <authorList>
            <consortium name="Ensembl"/>
        </authorList>
    </citation>
    <scope>IDENTIFICATION</scope>
    <source>
        <strain evidence="7">C57BL/6J</strain>
    </source>
</reference>
<evidence type="ECO:0000256" key="6">
    <source>
        <dbReference type="SAM" id="Phobius"/>
    </source>
</evidence>
<organism evidence="7 9">
    <name type="scientific">Mus musculus</name>
    <name type="common">Mouse</name>
    <dbReference type="NCBI Taxonomy" id="10090"/>
    <lineage>
        <taxon>Eukaryota</taxon>
        <taxon>Metazoa</taxon>
        <taxon>Chordata</taxon>
        <taxon>Craniata</taxon>
        <taxon>Vertebrata</taxon>
        <taxon>Euteleostomi</taxon>
        <taxon>Mammalia</taxon>
        <taxon>Eutheria</taxon>
        <taxon>Euarchontoglires</taxon>
        <taxon>Glires</taxon>
        <taxon>Rodentia</taxon>
        <taxon>Myomorpha</taxon>
        <taxon>Muroidea</taxon>
        <taxon>Muridae</taxon>
        <taxon>Murinae</taxon>
        <taxon>Mus</taxon>
        <taxon>Mus</taxon>
    </lineage>
</organism>
<dbReference type="OMA" id="CTESMYV"/>
<dbReference type="RefSeq" id="NP_001346537.1">
    <property type="nucleotide sequence ID" value="NM_001359608.1"/>
</dbReference>
<evidence type="ECO:0000313" key="9">
    <source>
        <dbReference type="Proteomes" id="UP000000589"/>
    </source>
</evidence>
<reference evidence="7 9" key="2">
    <citation type="journal article" date="2011" name="PLoS Biol.">
        <title>Modernizing reference genome assemblies.</title>
        <authorList>
            <person name="Church D.M."/>
            <person name="Schneider V.A."/>
            <person name="Graves T."/>
            <person name="Auger K."/>
            <person name="Cunningham F."/>
            <person name="Bouk N."/>
            <person name="Chen H.C."/>
            <person name="Agarwala R."/>
            <person name="McLaren W.M."/>
            <person name="Ritchie G.R."/>
            <person name="Albracht D."/>
            <person name="Kremitzki M."/>
            <person name="Rock S."/>
            <person name="Kotkiewicz H."/>
            <person name="Kremitzki C."/>
            <person name="Wollam A."/>
            <person name="Trani L."/>
            <person name="Fulton L."/>
            <person name="Fulton R."/>
            <person name="Matthews L."/>
            <person name="Whitehead S."/>
            <person name="Chow W."/>
            <person name="Torrance J."/>
            <person name="Dunn M."/>
            <person name="Harden G."/>
            <person name="Threadgold G."/>
            <person name="Wood J."/>
            <person name="Collins J."/>
            <person name="Heath P."/>
            <person name="Griffiths G."/>
            <person name="Pelan S."/>
            <person name="Grafham D."/>
            <person name="Eichler E.E."/>
            <person name="Weinstock G."/>
            <person name="Mardis E.R."/>
            <person name="Wilson R.K."/>
            <person name="Howe K."/>
            <person name="Flicek P."/>
            <person name="Hubbard T."/>
        </authorList>
    </citation>
    <scope>NUCLEOTIDE SEQUENCE [LARGE SCALE GENOMIC DNA]</scope>
    <source>
        <strain evidence="7 9">C57BL/6J</strain>
    </source>
</reference>
<gene>
    <name evidence="7 8" type="primary">Slc16a5</name>
</gene>
<dbReference type="HOGENOM" id="CLU_1749028_0_0_1"/>
<evidence type="ECO:0000256" key="1">
    <source>
        <dbReference type="ARBA" id="ARBA00004651"/>
    </source>
</evidence>
<dbReference type="MGI" id="MGI:2443515">
    <property type="gene designation" value="Slc16a5"/>
</dbReference>
<dbReference type="CTD" id="9121"/>
<evidence type="ECO:0000313" key="8">
    <source>
        <dbReference type="MGI" id="MGI:2443515"/>
    </source>
</evidence>
<accession>A0A0A0MQC4</accession>
<reference evidence="7" key="3">
    <citation type="submission" date="2025-08" db="UniProtKB">
        <authorList>
            <consortium name="Ensembl"/>
        </authorList>
    </citation>
    <scope>IDENTIFICATION</scope>
    <source>
        <strain evidence="7">C57BL/6J</strain>
    </source>
</reference>
<dbReference type="VEuPathDB" id="HostDB:ENSMUSG00000045775"/>
<keyword evidence="4 6" id="KW-1133">Transmembrane helix</keyword>
<dbReference type="Ensembl" id="ENSMUST00000106532.4">
    <property type="protein sequence ID" value="ENSMUSP00000102142.4"/>
    <property type="gene ID" value="ENSMUSG00000045775.16"/>
</dbReference>
<dbReference type="GeneID" id="217316"/>
<keyword evidence="2" id="KW-1003">Cell membrane</keyword>
<dbReference type="PANTHER" id="PTHR11360:SF21">
    <property type="entry name" value="MONOCARBOXYLATE TRANSPORTER 6"/>
    <property type="match status" value="1"/>
</dbReference>
<sequence length="149" mass="16423">MARALEQADGRWAWVVLLSSLVTQALTLGFPTCIGVFFTDLQRDFQASNSETSWFPSILGAMVHGGGLLLDKTNNFSYVFYMSSGFLVSGSLILGVGFYAAEKKKLKQDGQAKMENATSEMTPMHDLTSEDKDSAKKQPYPESIYMTNV</sequence>
<proteinExistence type="predicted"/>
<evidence type="ECO:0000256" key="3">
    <source>
        <dbReference type="ARBA" id="ARBA00022692"/>
    </source>
</evidence>
<evidence type="ECO:0000256" key="4">
    <source>
        <dbReference type="ARBA" id="ARBA00022989"/>
    </source>
</evidence>
<evidence type="ECO:0000256" key="5">
    <source>
        <dbReference type="SAM" id="MobiDB-lite"/>
    </source>
</evidence>
<name>A0A0A0MQC4_MOUSE</name>
<dbReference type="ProteomicsDB" id="353597"/>
<dbReference type="ExpressionAtlas" id="A0A0A0MQC4">
    <property type="expression patterns" value="baseline and differential"/>
</dbReference>
<dbReference type="Bgee" id="ENSMUSG00000045775">
    <property type="expression patterns" value="Expressed in thymus and 57 other cell types or tissues"/>
</dbReference>
<dbReference type="Proteomes" id="UP000000589">
    <property type="component" value="Chromosome 11"/>
</dbReference>
<evidence type="ECO:0000256" key="2">
    <source>
        <dbReference type="ARBA" id="ARBA00022475"/>
    </source>
</evidence>
<dbReference type="GeneTree" id="ENSGT00940000159666"/>
<dbReference type="InterPro" id="IPR050327">
    <property type="entry name" value="Proton-linked_MCT"/>
</dbReference>
<dbReference type="AGR" id="MGI:2443515"/>
<dbReference type="PANTHER" id="PTHR11360">
    <property type="entry name" value="MONOCARBOXYLATE TRANSPORTER"/>
    <property type="match status" value="1"/>
</dbReference>
<keyword evidence="6" id="KW-0472">Membrane</keyword>
<reference evidence="7 9" key="1">
    <citation type="journal article" date="2009" name="PLoS Biol.">
        <title>Lineage-specific biology revealed by a finished genome assembly of the mouse.</title>
        <authorList>
            <consortium name="Mouse Genome Sequencing Consortium"/>
            <person name="Church D.M."/>
            <person name="Goodstadt L."/>
            <person name="Hillier L.W."/>
            <person name="Zody M.C."/>
            <person name="Goldstein S."/>
            <person name="She X."/>
            <person name="Bult C.J."/>
            <person name="Agarwala R."/>
            <person name="Cherry J.L."/>
            <person name="DiCuccio M."/>
            <person name="Hlavina W."/>
            <person name="Kapustin Y."/>
            <person name="Meric P."/>
            <person name="Maglott D."/>
            <person name="Birtle Z."/>
            <person name="Marques A.C."/>
            <person name="Graves T."/>
            <person name="Zhou S."/>
            <person name="Teague B."/>
            <person name="Potamousis K."/>
            <person name="Churas C."/>
            <person name="Place M."/>
            <person name="Herschleb J."/>
            <person name="Runnheim R."/>
            <person name="Forrest D."/>
            <person name="Amos-Landgraf J."/>
            <person name="Schwartz D.C."/>
            <person name="Cheng Z."/>
            <person name="Lindblad-Toh K."/>
            <person name="Eichler E.E."/>
            <person name="Ponting C.P."/>
        </authorList>
    </citation>
    <scope>NUCLEOTIDE SEQUENCE [LARGE SCALE GENOMIC DNA]</scope>
    <source>
        <strain evidence="7 9">C57BL/6J</strain>
    </source>
</reference>
<dbReference type="GO" id="GO:0005886">
    <property type="term" value="C:plasma membrane"/>
    <property type="evidence" value="ECO:0007669"/>
    <property type="project" value="UniProtKB-SubCell"/>
</dbReference>
<dbReference type="AlphaFoldDB" id="A0A0A0MQC4"/>
<feature type="transmembrane region" description="Helical" evidence="6">
    <location>
        <begin position="78"/>
        <end position="101"/>
    </location>
</feature>
<evidence type="ECO:0000313" key="7">
    <source>
        <dbReference type="Ensembl" id="ENSMUSP00000102142.4"/>
    </source>
</evidence>
<feature type="compositionally biased region" description="Basic and acidic residues" evidence="5">
    <location>
        <begin position="127"/>
        <end position="136"/>
    </location>
</feature>
<dbReference type="Antibodypedia" id="46001">
    <property type="antibodies" value="38 antibodies from 14 providers"/>
</dbReference>
<dbReference type="UCSC" id="uc007mhq.1">
    <property type="organism name" value="mouse"/>
</dbReference>
<feature type="region of interest" description="Disordered" evidence="5">
    <location>
        <begin position="110"/>
        <end position="149"/>
    </location>
</feature>
<comment type="subcellular location">
    <subcellularLocation>
        <location evidence="1">Cell membrane</location>
        <topology evidence="1">Multi-pass membrane protein</topology>
    </subcellularLocation>
</comment>
<feature type="transmembrane region" description="Helical" evidence="6">
    <location>
        <begin position="12"/>
        <end position="38"/>
    </location>
</feature>